<dbReference type="Proteomes" id="UP000595332">
    <property type="component" value="Chromosome"/>
</dbReference>
<dbReference type="PANTHER" id="PTHR30537:SF5">
    <property type="entry name" value="HTH-TYPE TRANSCRIPTIONAL ACTIVATOR TTDR-RELATED"/>
    <property type="match status" value="1"/>
</dbReference>
<sequence length="296" mass="33210">MDKLKAMATFVEIVDRGSLSAAAEAINRSPASVVRALADLENHLNVRLLNRSTRRISLTDEGRDYLLRCRRILADINDAEFLLDARRGAPEGKLSITAPMMFGRLHIVPLLNRYLSEHPGLRVELTLIDRIVDIIDEGFDLAIRIGHLADSSLISMPLGLNRHIICASPSLVKTMGKPNTPEELRHWPLVVFNPQSSQWTFNNGQTLNTYDMNTVMSSNQVDSTLSSAISGLGATRLLHYQVDEALSKGQLIRLLPEYEKTSIPIQFVYPHNRLLSIRVRAFLDWAAPQLREVLGR</sequence>
<dbReference type="Pfam" id="PF03466">
    <property type="entry name" value="LysR_substrate"/>
    <property type="match status" value="1"/>
</dbReference>
<organism evidence="6 7">
    <name type="scientific">Neptunomonas japonica JAMM 1380</name>
    <dbReference type="NCBI Taxonomy" id="1441457"/>
    <lineage>
        <taxon>Bacteria</taxon>
        <taxon>Pseudomonadati</taxon>
        <taxon>Pseudomonadota</taxon>
        <taxon>Gammaproteobacteria</taxon>
        <taxon>Oceanospirillales</taxon>
        <taxon>Oceanospirillaceae</taxon>
        <taxon>Neptunomonas</taxon>
    </lineage>
</organism>
<accession>A0A7R6SWX2</accession>
<dbReference type="AlphaFoldDB" id="A0A7R6SWX2"/>
<gene>
    <name evidence="6" type="ORF">NEJAP_2916</name>
</gene>
<evidence type="ECO:0000256" key="3">
    <source>
        <dbReference type="ARBA" id="ARBA00023125"/>
    </source>
</evidence>
<dbReference type="FunFam" id="1.10.10.10:FF:000001">
    <property type="entry name" value="LysR family transcriptional regulator"/>
    <property type="match status" value="1"/>
</dbReference>
<comment type="similarity">
    <text evidence="1">Belongs to the LysR transcriptional regulatory family.</text>
</comment>
<keyword evidence="7" id="KW-1185">Reference proteome</keyword>
<evidence type="ECO:0000256" key="2">
    <source>
        <dbReference type="ARBA" id="ARBA00023015"/>
    </source>
</evidence>
<feature type="domain" description="HTH lysR-type" evidence="5">
    <location>
        <begin position="1"/>
        <end position="59"/>
    </location>
</feature>
<reference evidence="6 7" key="1">
    <citation type="journal article" date="2008" name="Int. J. Syst. Evol. Microbiol.">
        <title>Neptunomonas japonica sp. nov., an Osedax japonicus symbiont-like bacterium isolated from sediment adjacent to sperm whale carcasses off Kagoshima, Japan.</title>
        <authorList>
            <person name="Miyazaki M."/>
            <person name="Nogi Y."/>
            <person name="Fujiwara Y."/>
            <person name="Kawato M."/>
            <person name="Kubokawa K."/>
            <person name="Horikoshi K."/>
        </authorList>
    </citation>
    <scope>NUCLEOTIDE SEQUENCE [LARGE SCALE GENOMIC DNA]</scope>
    <source>
        <strain evidence="6 7">JAMM 1380</strain>
    </source>
</reference>
<evidence type="ECO:0000256" key="4">
    <source>
        <dbReference type="ARBA" id="ARBA00023163"/>
    </source>
</evidence>
<evidence type="ECO:0000256" key="1">
    <source>
        <dbReference type="ARBA" id="ARBA00009437"/>
    </source>
</evidence>
<keyword evidence="3" id="KW-0238">DNA-binding</keyword>
<dbReference type="InterPro" id="IPR036390">
    <property type="entry name" value="WH_DNA-bd_sf"/>
</dbReference>
<dbReference type="SUPFAM" id="SSF53850">
    <property type="entry name" value="Periplasmic binding protein-like II"/>
    <property type="match status" value="1"/>
</dbReference>
<dbReference type="RefSeq" id="WP_201348012.1">
    <property type="nucleotide sequence ID" value="NZ_AP014546.1"/>
</dbReference>
<dbReference type="GO" id="GO:0006351">
    <property type="term" value="P:DNA-templated transcription"/>
    <property type="evidence" value="ECO:0007669"/>
    <property type="project" value="TreeGrafter"/>
</dbReference>
<dbReference type="InterPro" id="IPR005119">
    <property type="entry name" value="LysR_subst-bd"/>
</dbReference>
<dbReference type="SUPFAM" id="SSF46785">
    <property type="entry name" value="Winged helix' DNA-binding domain"/>
    <property type="match status" value="1"/>
</dbReference>
<dbReference type="KEGG" id="njp:NEJAP_2916"/>
<dbReference type="InterPro" id="IPR058163">
    <property type="entry name" value="LysR-type_TF_proteobact-type"/>
</dbReference>
<dbReference type="GO" id="GO:0003700">
    <property type="term" value="F:DNA-binding transcription factor activity"/>
    <property type="evidence" value="ECO:0007669"/>
    <property type="project" value="InterPro"/>
</dbReference>
<evidence type="ECO:0000313" key="7">
    <source>
        <dbReference type="Proteomes" id="UP000595332"/>
    </source>
</evidence>
<evidence type="ECO:0000313" key="6">
    <source>
        <dbReference type="EMBL" id="BBB30856.1"/>
    </source>
</evidence>
<proteinExistence type="inferred from homology"/>
<dbReference type="InterPro" id="IPR036388">
    <property type="entry name" value="WH-like_DNA-bd_sf"/>
</dbReference>
<dbReference type="Pfam" id="PF00126">
    <property type="entry name" value="HTH_1"/>
    <property type="match status" value="1"/>
</dbReference>
<protein>
    <submittedName>
        <fullName evidence="6">LysR family transcriptional regulator</fullName>
    </submittedName>
</protein>
<name>A0A7R6SWX2_9GAMM</name>
<dbReference type="Gene3D" id="3.40.190.290">
    <property type="match status" value="1"/>
</dbReference>
<dbReference type="GO" id="GO:0043565">
    <property type="term" value="F:sequence-specific DNA binding"/>
    <property type="evidence" value="ECO:0007669"/>
    <property type="project" value="TreeGrafter"/>
</dbReference>
<dbReference type="EMBL" id="AP014546">
    <property type="protein sequence ID" value="BBB30856.1"/>
    <property type="molecule type" value="Genomic_DNA"/>
</dbReference>
<dbReference type="InterPro" id="IPR000847">
    <property type="entry name" value="LysR_HTH_N"/>
</dbReference>
<evidence type="ECO:0000259" key="5">
    <source>
        <dbReference type="PROSITE" id="PS50931"/>
    </source>
</evidence>
<keyword evidence="4" id="KW-0804">Transcription</keyword>
<dbReference type="Gene3D" id="1.10.10.10">
    <property type="entry name" value="Winged helix-like DNA-binding domain superfamily/Winged helix DNA-binding domain"/>
    <property type="match status" value="1"/>
</dbReference>
<dbReference type="PANTHER" id="PTHR30537">
    <property type="entry name" value="HTH-TYPE TRANSCRIPTIONAL REGULATOR"/>
    <property type="match status" value="1"/>
</dbReference>
<dbReference type="PROSITE" id="PS50931">
    <property type="entry name" value="HTH_LYSR"/>
    <property type="match status" value="1"/>
</dbReference>
<keyword evidence="2" id="KW-0805">Transcription regulation</keyword>